<dbReference type="STRING" id="1294263.JCM21531_3123"/>
<keyword evidence="4 10" id="KW-0812">Transmembrane</keyword>
<name>W4V8P9_9FIRM</name>
<sequence length="427" mass="47245">MGLFTTMRNAWKIADLRRKMFFTLLMIVIFRLGSFIPVPGLNPDVLKSMIGQGTIFGFVNILSGGAFEKATIFAMSISPYINASIIIQLLTVAIPKLEALAKEGEEGRKIIAQYTRYGAVILGFLQATAFYFGLDQAVNERNVLSFITITLSFTAGTAFLMWLGEQITEYGIGNGISLLIFAGIVSRGPEGILYLYNEYKLEKLGKGVLGIFGVLGVLILFVAIIAAVVWVTEAERRIPVQYAKRVVGRKMYGGQSTHIPIKVNMAGVLPIIFATSFVALPATIVGFFFPNSTHPVALYFRGFQSRIEISILSGILIMFFTFFYTFIQFNPIELANNLKKNGGFIPGIRPGKPTSDYIYKVISRITWFSALFLALIQILPSILQAITKISGIWFAGTSVLILVGVALETVKQIESQMIMRHYKGFLE</sequence>
<evidence type="ECO:0000256" key="8">
    <source>
        <dbReference type="ARBA" id="ARBA00023136"/>
    </source>
</evidence>
<keyword evidence="6 10" id="KW-1133">Transmembrane helix</keyword>
<dbReference type="PRINTS" id="PR00303">
    <property type="entry name" value="SECYTRNLCASE"/>
</dbReference>
<evidence type="ECO:0000256" key="12">
    <source>
        <dbReference type="RuleBase" id="RU003484"/>
    </source>
</evidence>
<dbReference type="Gene3D" id="1.10.3370.10">
    <property type="entry name" value="SecY subunit domain"/>
    <property type="match status" value="1"/>
</dbReference>
<dbReference type="PROSITE" id="PS00755">
    <property type="entry name" value="SECY_1"/>
    <property type="match status" value="1"/>
</dbReference>
<comment type="caution">
    <text evidence="10">Lacks conserved residue(s) required for the propagation of feature annotation.</text>
</comment>
<accession>W4V8P9</accession>
<evidence type="ECO:0000256" key="11">
    <source>
        <dbReference type="RuleBase" id="RU000537"/>
    </source>
</evidence>
<dbReference type="GO" id="GO:0043952">
    <property type="term" value="P:protein transport by the Sec complex"/>
    <property type="evidence" value="ECO:0007669"/>
    <property type="project" value="UniProtKB-UniRule"/>
</dbReference>
<evidence type="ECO:0000256" key="3">
    <source>
        <dbReference type="ARBA" id="ARBA00022448"/>
    </source>
</evidence>
<feature type="transmembrane region" description="Helical" evidence="10">
    <location>
        <begin position="114"/>
        <end position="132"/>
    </location>
</feature>
<dbReference type="Proteomes" id="UP000019109">
    <property type="component" value="Unassembled WGS sequence"/>
</dbReference>
<gene>
    <name evidence="10" type="primary">secY</name>
    <name evidence="14" type="ORF">JCM21531_3123</name>
</gene>
<comment type="caution">
    <text evidence="14">The sequence shown here is derived from an EMBL/GenBank/DDBJ whole genome shotgun (WGS) entry which is preliminary data.</text>
</comment>
<organism evidence="14 15">
    <name type="scientific">Acetivibrio straminisolvens JCM 21531</name>
    <dbReference type="NCBI Taxonomy" id="1294263"/>
    <lineage>
        <taxon>Bacteria</taxon>
        <taxon>Bacillati</taxon>
        <taxon>Bacillota</taxon>
        <taxon>Clostridia</taxon>
        <taxon>Eubacteriales</taxon>
        <taxon>Oscillospiraceae</taxon>
        <taxon>Acetivibrio</taxon>
    </lineage>
</organism>
<feature type="transmembrane region" description="Helical" evidence="10">
    <location>
        <begin position="268"/>
        <end position="289"/>
    </location>
</feature>
<evidence type="ECO:0000313" key="15">
    <source>
        <dbReference type="Proteomes" id="UP000019109"/>
    </source>
</evidence>
<dbReference type="PROSITE" id="PS00756">
    <property type="entry name" value="SECY_2"/>
    <property type="match status" value="1"/>
</dbReference>
<feature type="transmembrane region" description="Helical" evidence="10">
    <location>
        <begin position="365"/>
        <end position="386"/>
    </location>
</feature>
<evidence type="ECO:0000256" key="7">
    <source>
        <dbReference type="ARBA" id="ARBA00023010"/>
    </source>
</evidence>
<dbReference type="PANTHER" id="PTHR10906">
    <property type="entry name" value="SECY/SEC61-ALPHA FAMILY MEMBER"/>
    <property type="match status" value="1"/>
</dbReference>
<evidence type="ECO:0000256" key="6">
    <source>
        <dbReference type="ARBA" id="ARBA00022989"/>
    </source>
</evidence>
<comment type="similarity">
    <text evidence="2 10 13">Belongs to the SecY/SEC61-alpha family.</text>
</comment>
<dbReference type="GO" id="GO:0006605">
    <property type="term" value="P:protein targeting"/>
    <property type="evidence" value="ECO:0007669"/>
    <property type="project" value="UniProtKB-UniRule"/>
</dbReference>
<dbReference type="InterPro" id="IPR030659">
    <property type="entry name" value="SecY_CS"/>
</dbReference>
<dbReference type="NCBIfam" id="TIGR00967">
    <property type="entry name" value="3a0501s007"/>
    <property type="match status" value="1"/>
</dbReference>
<keyword evidence="3 10" id="KW-0813">Transport</keyword>
<protein>
    <recommendedName>
        <fullName evidence="9 10">Protein translocase subunit SecY</fullName>
    </recommendedName>
</protein>
<evidence type="ECO:0000313" key="14">
    <source>
        <dbReference type="EMBL" id="GAE89582.1"/>
    </source>
</evidence>
<proteinExistence type="inferred from homology"/>
<evidence type="ECO:0000256" key="13">
    <source>
        <dbReference type="RuleBase" id="RU004349"/>
    </source>
</evidence>
<evidence type="ECO:0000256" key="1">
    <source>
        <dbReference type="ARBA" id="ARBA00004141"/>
    </source>
</evidence>
<dbReference type="RefSeq" id="WP_038289937.1">
    <property type="nucleotide sequence ID" value="NZ_BAVR01000040.1"/>
</dbReference>
<reference evidence="14" key="1">
    <citation type="journal article" date="2014" name="Genome Announc.">
        <title>Draft Genome Sequence of Clostridium straminisolvens Strain JCM 21531T, Isolated from a Cellulose-Degrading Bacterial Community.</title>
        <authorList>
            <person name="Yuki M."/>
            <person name="Oshima K."/>
            <person name="Suda W."/>
            <person name="Sakamoto M."/>
            <person name="Kitamura K."/>
            <person name="Iida T."/>
            <person name="Hattori M."/>
            <person name="Ohkuma M."/>
        </authorList>
    </citation>
    <scope>NUCLEOTIDE SEQUENCE [LARGE SCALE GENOMIC DNA]</scope>
    <source>
        <strain evidence="14">JCM 21531</strain>
    </source>
</reference>
<dbReference type="AlphaFoldDB" id="W4V8P9"/>
<dbReference type="PIRSF" id="PIRSF004557">
    <property type="entry name" value="SecY"/>
    <property type="match status" value="1"/>
</dbReference>
<comment type="function">
    <text evidence="10 11">The central subunit of the protein translocation channel SecYEG. Consists of two halves formed by TMs 1-5 and 6-10. These two domains form a lateral gate at the front which open onto the bilayer between TMs 2 and 7, and are clamped together by SecE at the back. The channel is closed by both a pore ring composed of hydrophobic SecY resides and a short helix (helix 2A) on the extracellular side of the membrane which forms a plug. The plug probably moves laterally to allow the channel to open. The ring and the pore may move independently.</text>
</comment>
<dbReference type="InterPro" id="IPR023201">
    <property type="entry name" value="SecY_dom_sf"/>
</dbReference>
<feature type="transmembrane region" description="Helical" evidence="10">
    <location>
        <begin position="21"/>
        <end position="39"/>
    </location>
</feature>
<dbReference type="GO" id="GO:0065002">
    <property type="term" value="P:intracellular protein transmembrane transport"/>
    <property type="evidence" value="ECO:0007669"/>
    <property type="project" value="UniProtKB-UniRule"/>
</dbReference>
<keyword evidence="15" id="KW-1185">Reference proteome</keyword>
<evidence type="ECO:0000256" key="5">
    <source>
        <dbReference type="ARBA" id="ARBA00022927"/>
    </source>
</evidence>
<keyword evidence="10" id="KW-1003">Cell membrane</keyword>
<evidence type="ECO:0000256" key="9">
    <source>
        <dbReference type="ARBA" id="ARBA00039733"/>
    </source>
</evidence>
<dbReference type="GO" id="GO:0005886">
    <property type="term" value="C:plasma membrane"/>
    <property type="evidence" value="ECO:0007669"/>
    <property type="project" value="UniProtKB-SubCell"/>
</dbReference>
<dbReference type="InterPro" id="IPR026593">
    <property type="entry name" value="SecY"/>
</dbReference>
<evidence type="ECO:0000256" key="4">
    <source>
        <dbReference type="ARBA" id="ARBA00022692"/>
    </source>
</evidence>
<comment type="subcellular location">
    <subcellularLocation>
        <location evidence="10">Cell membrane</location>
        <topology evidence="10">Multi-pass membrane protein</topology>
    </subcellularLocation>
    <subcellularLocation>
        <location evidence="1 12">Membrane</location>
        <topology evidence="1 12">Multi-pass membrane protein</topology>
    </subcellularLocation>
</comment>
<keyword evidence="5 10" id="KW-0653">Protein transport</keyword>
<feature type="transmembrane region" description="Helical" evidence="10">
    <location>
        <begin position="392"/>
        <end position="410"/>
    </location>
</feature>
<comment type="subunit">
    <text evidence="10">Component of the Sec protein translocase complex. Heterotrimer consisting of SecY, SecE and SecG subunits. The heterotrimers can form oligomers, although 1 heterotrimer is thought to be able to translocate proteins. Interacts with the ribosome. Interacts with SecDF, and other proteins may be involved. Interacts with SecA.</text>
</comment>
<dbReference type="EMBL" id="BAVR01000040">
    <property type="protein sequence ID" value="GAE89582.1"/>
    <property type="molecule type" value="Genomic_DNA"/>
</dbReference>
<feature type="transmembrane region" description="Helical" evidence="10">
    <location>
        <begin position="176"/>
        <end position="196"/>
    </location>
</feature>
<keyword evidence="7 10" id="KW-0811">Translocation</keyword>
<feature type="transmembrane region" description="Helical" evidence="10">
    <location>
        <begin position="208"/>
        <end position="231"/>
    </location>
</feature>
<dbReference type="Pfam" id="PF00344">
    <property type="entry name" value="SecY"/>
    <property type="match status" value="1"/>
</dbReference>
<dbReference type="OrthoDB" id="9809248at2"/>
<feature type="transmembrane region" description="Helical" evidence="10">
    <location>
        <begin position="144"/>
        <end position="164"/>
    </location>
</feature>
<keyword evidence="8 10" id="KW-0472">Membrane</keyword>
<dbReference type="HAMAP" id="MF_01465">
    <property type="entry name" value="SecY"/>
    <property type="match status" value="1"/>
</dbReference>
<evidence type="ECO:0000256" key="2">
    <source>
        <dbReference type="ARBA" id="ARBA00005751"/>
    </source>
</evidence>
<dbReference type="InterPro" id="IPR002208">
    <property type="entry name" value="SecY/SEC61-alpha"/>
</dbReference>
<feature type="transmembrane region" description="Helical" evidence="10">
    <location>
        <begin position="309"/>
        <end position="327"/>
    </location>
</feature>
<evidence type="ECO:0000256" key="10">
    <source>
        <dbReference type="HAMAP-Rule" id="MF_01465"/>
    </source>
</evidence>
<dbReference type="SUPFAM" id="SSF103491">
    <property type="entry name" value="Preprotein translocase SecY subunit"/>
    <property type="match status" value="1"/>
</dbReference>
<dbReference type="FunFam" id="1.10.3370.10:FF:000001">
    <property type="entry name" value="Preprotein translocase subunit SecY"/>
    <property type="match status" value="1"/>
</dbReference>